<dbReference type="PANTHER" id="PTHR36041">
    <property type="entry name" value="SUCCINATE DEHYDROGENASE SUBUNIT 7A, MITOCHONDRIAL-RELATED"/>
    <property type="match status" value="1"/>
</dbReference>
<evidence type="ECO:0000313" key="2">
    <source>
        <dbReference type="Proteomes" id="UP000257109"/>
    </source>
</evidence>
<comment type="caution">
    <text evidence="1">The sequence shown here is derived from an EMBL/GenBank/DDBJ whole genome shotgun (WGS) entry which is preliminary data.</text>
</comment>
<accession>A0A371EX66</accession>
<name>A0A371EX66_MUCPR</name>
<organism evidence="1 2">
    <name type="scientific">Mucuna pruriens</name>
    <name type="common">Velvet bean</name>
    <name type="synonym">Dolichos pruriens</name>
    <dbReference type="NCBI Taxonomy" id="157652"/>
    <lineage>
        <taxon>Eukaryota</taxon>
        <taxon>Viridiplantae</taxon>
        <taxon>Streptophyta</taxon>
        <taxon>Embryophyta</taxon>
        <taxon>Tracheophyta</taxon>
        <taxon>Spermatophyta</taxon>
        <taxon>Magnoliopsida</taxon>
        <taxon>eudicotyledons</taxon>
        <taxon>Gunneridae</taxon>
        <taxon>Pentapetalae</taxon>
        <taxon>rosids</taxon>
        <taxon>fabids</taxon>
        <taxon>Fabales</taxon>
        <taxon>Fabaceae</taxon>
        <taxon>Papilionoideae</taxon>
        <taxon>50 kb inversion clade</taxon>
        <taxon>NPAAA clade</taxon>
        <taxon>indigoferoid/millettioid clade</taxon>
        <taxon>Phaseoleae</taxon>
        <taxon>Mucuna</taxon>
    </lineage>
</organism>
<dbReference type="AlphaFoldDB" id="A0A371EX66"/>
<reference evidence="1" key="1">
    <citation type="submission" date="2018-05" db="EMBL/GenBank/DDBJ databases">
        <title>Draft genome of Mucuna pruriens seed.</title>
        <authorList>
            <person name="Nnadi N.E."/>
            <person name="Vos R."/>
            <person name="Hasami M.H."/>
            <person name="Devisetty U.K."/>
            <person name="Aguiy J.C."/>
        </authorList>
    </citation>
    <scope>NUCLEOTIDE SEQUENCE [LARGE SCALE GENOMIC DNA]</scope>
    <source>
        <strain evidence="1">JCA_2017</strain>
    </source>
</reference>
<dbReference type="InterPro" id="IPR034573">
    <property type="entry name" value="SDH7"/>
</dbReference>
<proteinExistence type="predicted"/>
<keyword evidence="2" id="KW-1185">Reference proteome</keyword>
<dbReference type="Proteomes" id="UP000257109">
    <property type="component" value="Unassembled WGS sequence"/>
</dbReference>
<protein>
    <submittedName>
        <fullName evidence="1">Succinate dehydrogenase subunit 7B, mitochondrial</fullName>
    </submittedName>
</protein>
<sequence>MAFLLNKTTIASHFRSHTQKTEDLSSFPRRRFHVEPGPREKALLAEDSALKPFKSYKKSMLLFNSDLAKEMGLFG</sequence>
<feature type="non-terminal residue" evidence="1">
    <location>
        <position position="75"/>
    </location>
</feature>
<dbReference type="PANTHER" id="PTHR36041:SF2">
    <property type="entry name" value="SUCCINATE DEHYDROGENASE SUBUNIT 7A, MITOCHONDRIAL-RELATED"/>
    <property type="match status" value="1"/>
</dbReference>
<feature type="non-terminal residue" evidence="1">
    <location>
        <position position="1"/>
    </location>
</feature>
<dbReference type="GO" id="GO:0045273">
    <property type="term" value="C:respiratory chain complex II (succinate dehydrogenase)"/>
    <property type="evidence" value="ECO:0007669"/>
    <property type="project" value="InterPro"/>
</dbReference>
<dbReference type="OrthoDB" id="684848at2759"/>
<dbReference type="STRING" id="157652.A0A371EX66"/>
<gene>
    <name evidence="1" type="primary">SDH7B</name>
    <name evidence="1" type="ORF">CR513_50085</name>
</gene>
<evidence type="ECO:0000313" key="1">
    <source>
        <dbReference type="EMBL" id="RDX70650.1"/>
    </source>
</evidence>
<dbReference type="EMBL" id="QJKJ01011617">
    <property type="protein sequence ID" value="RDX70650.1"/>
    <property type="molecule type" value="Genomic_DNA"/>
</dbReference>